<dbReference type="SUPFAM" id="SSF53335">
    <property type="entry name" value="S-adenosyl-L-methionine-dependent methyltransferases"/>
    <property type="match status" value="1"/>
</dbReference>
<sequence>MASSSSSSSSEEDNEVFIVTTWPSLGLTPPPEAPSSPSASVGPSAASASALDAFHASAIQRFGNHYLAAHHQPNVSAATYETGSLLYAALMTSKFPTSLEIGLATGLSAMYMAQAHVDINGGDDDSIRHICIDPTQRLPKDETSTVGLQRGGWDSEGLQHLEQSKLGRVVAMLETESHRALPALHEAGWTFGVVFIDGMHLYDYILLDFFYADLMLPVGGILVLDDAWLPSVQDAAKFILTNRSYELLMLDAERWSEHGKRYFALRKTANDTRMWNEHNRAFAISDGSENNAQ</sequence>
<reference evidence="2" key="1">
    <citation type="submission" date="2020-10" db="EMBL/GenBank/DDBJ databases">
        <title>Unveiling of a novel bifunctional photoreceptor, Dualchrome1, isolated from a cosmopolitan green alga.</title>
        <authorList>
            <person name="Suzuki S."/>
            <person name="Kawachi M."/>
        </authorList>
    </citation>
    <scope>NUCLEOTIDE SEQUENCE</scope>
    <source>
        <strain evidence="2">NIES 2893</strain>
    </source>
</reference>
<name>A0A830HST2_9CHLO</name>
<dbReference type="Gene3D" id="3.40.50.150">
    <property type="entry name" value="Vaccinia Virus protein VP39"/>
    <property type="match status" value="1"/>
</dbReference>
<gene>
    <name evidence="2" type="ORF">PPROV_000849000</name>
</gene>
<dbReference type="OrthoDB" id="10532126at2759"/>
<dbReference type="EMBL" id="BNJQ01000026">
    <property type="protein sequence ID" value="GHP09755.1"/>
    <property type="molecule type" value="Genomic_DNA"/>
</dbReference>
<evidence type="ECO:0008006" key="4">
    <source>
        <dbReference type="Google" id="ProtNLM"/>
    </source>
</evidence>
<feature type="region of interest" description="Disordered" evidence="1">
    <location>
        <begin position="20"/>
        <end position="42"/>
    </location>
</feature>
<proteinExistence type="predicted"/>
<evidence type="ECO:0000256" key="1">
    <source>
        <dbReference type="SAM" id="MobiDB-lite"/>
    </source>
</evidence>
<protein>
    <recommendedName>
        <fullName evidence="4">Caffeoyl-CoA O-methyltransferase</fullName>
    </recommendedName>
</protein>
<organism evidence="2 3">
    <name type="scientific">Pycnococcus provasolii</name>
    <dbReference type="NCBI Taxonomy" id="41880"/>
    <lineage>
        <taxon>Eukaryota</taxon>
        <taxon>Viridiplantae</taxon>
        <taxon>Chlorophyta</taxon>
        <taxon>Pseudoscourfieldiophyceae</taxon>
        <taxon>Pseudoscourfieldiales</taxon>
        <taxon>Pycnococcaceae</taxon>
        <taxon>Pycnococcus</taxon>
    </lineage>
</organism>
<comment type="caution">
    <text evidence="2">The sequence shown here is derived from an EMBL/GenBank/DDBJ whole genome shotgun (WGS) entry which is preliminary data.</text>
</comment>
<dbReference type="Pfam" id="PF13578">
    <property type="entry name" value="Methyltransf_24"/>
    <property type="match status" value="1"/>
</dbReference>
<evidence type="ECO:0000313" key="2">
    <source>
        <dbReference type="EMBL" id="GHP09755.1"/>
    </source>
</evidence>
<accession>A0A830HST2</accession>
<evidence type="ECO:0000313" key="3">
    <source>
        <dbReference type="Proteomes" id="UP000660262"/>
    </source>
</evidence>
<keyword evidence="3" id="KW-1185">Reference proteome</keyword>
<dbReference type="Proteomes" id="UP000660262">
    <property type="component" value="Unassembled WGS sequence"/>
</dbReference>
<dbReference type="AlphaFoldDB" id="A0A830HST2"/>
<dbReference type="InterPro" id="IPR029063">
    <property type="entry name" value="SAM-dependent_MTases_sf"/>
</dbReference>